<keyword evidence="1" id="KW-0472">Membrane</keyword>
<dbReference type="AlphaFoldDB" id="B7K7Y3"/>
<dbReference type="RefSeq" id="WP_015954780.1">
    <property type="nucleotide sequence ID" value="NC_011729.1"/>
</dbReference>
<feature type="transmembrane region" description="Helical" evidence="1">
    <location>
        <begin position="17"/>
        <end position="36"/>
    </location>
</feature>
<dbReference type="eggNOG" id="ENOG5033MGG">
    <property type="taxonomic scope" value="Bacteria"/>
</dbReference>
<keyword evidence="1" id="KW-0812">Transmembrane</keyword>
<dbReference type="EMBL" id="CP001291">
    <property type="protein sequence ID" value="ACK71179.1"/>
    <property type="molecule type" value="Genomic_DNA"/>
</dbReference>
<proteinExistence type="predicted"/>
<keyword evidence="3" id="KW-1185">Reference proteome</keyword>
<dbReference type="HOGENOM" id="CLU_201703_0_0_3"/>
<keyword evidence="1" id="KW-1133">Transmembrane helix</keyword>
<dbReference type="KEGG" id="cyc:PCC7424_2768"/>
<evidence type="ECO:0000256" key="1">
    <source>
        <dbReference type="SAM" id="Phobius"/>
    </source>
</evidence>
<name>B7K7Y3_GLOC7</name>
<evidence type="ECO:0000313" key="2">
    <source>
        <dbReference type="EMBL" id="ACK71179.1"/>
    </source>
</evidence>
<accession>B7K7Y3</accession>
<gene>
    <name evidence="2" type="ordered locus">PCC7424_2768</name>
</gene>
<organism evidence="2 3">
    <name type="scientific">Gloeothece citriformis (strain PCC 7424)</name>
    <name type="common">Cyanothece sp. (strain PCC 7424)</name>
    <dbReference type="NCBI Taxonomy" id="65393"/>
    <lineage>
        <taxon>Bacteria</taxon>
        <taxon>Bacillati</taxon>
        <taxon>Cyanobacteriota</taxon>
        <taxon>Cyanophyceae</taxon>
        <taxon>Oscillatoriophycideae</taxon>
        <taxon>Chroococcales</taxon>
        <taxon>Aphanothecaceae</taxon>
        <taxon>Gloeothece</taxon>
        <taxon>Gloeothece citriformis</taxon>
    </lineage>
</organism>
<evidence type="ECO:0000313" key="3">
    <source>
        <dbReference type="Proteomes" id="UP000002384"/>
    </source>
</evidence>
<dbReference type="OrthoDB" id="427568at2"/>
<protein>
    <submittedName>
        <fullName evidence="2">Uncharacterized protein</fullName>
    </submittedName>
</protein>
<sequence>MLNATTTTNNTQVIRNYIIAATTVMLMSVGVADMFNNPQRIAQQDKLDGYGRYIGAGLVSYGKSLAR</sequence>
<dbReference type="Proteomes" id="UP000002384">
    <property type="component" value="Chromosome"/>
</dbReference>
<reference evidence="3" key="1">
    <citation type="journal article" date="2011" name="MBio">
        <title>Novel metabolic attributes of the genus Cyanothece, comprising a group of unicellular nitrogen-fixing Cyanobacteria.</title>
        <authorList>
            <person name="Bandyopadhyay A."/>
            <person name="Elvitigala T."/>
            <person name="Welsh E."/>
            <person name="Stockel J."/>
            <person name="Liberton M."/>
            <person name="Min H."/>
            <person name="Sherman L.A."/>
            <person name="Pakrasi H.B."/>
        </authorList>
    </citation>
    <scope>NUCLEOTIDE SEQUENCE [LARGE SCALE GENOMIC DNA]</scope>
    <source>
        <strain evidence="3">PCC 7424</strain>
    </source>
</reference>